<accession>A0A6A8WHS7</accession>
<reference evidence="1 2" key="1">
    <citation type="submission" date="2019-11" db="EMBL/GenBank/DDBJ databases">
        <title>Emergence of a novel subclone of carbapenem-resistant Klebsiella pneumoniae ST11 with enhanced virulence and transmissibility: a molecular epidemiological, clinical, genomic study.</title>
        <authorList>
            <person name="Zhou K."/>
        </authorList>
    </citation>
    <scope>NUCLEOTIDE SEQUENCE [LARGE SCALE GENOMIC DNA]</scope>
    <source>
        <strain evidence="1 2">KP_38044</strain>
    </source>
</reference>
<feature type="non-terminal residue" evidence="1">
    <location>
        <position position="39"/>
    </location>
</feature>
<organism evidence="1 2">
    <name type="scientific">Klebsiella pneumoniae</name>
    <dbReference type="NCBI Taxonomy" id="573"/>
    <lineage>
        <taxon>Bacteria</taxon>
        <taxon>Pseudomonadati</taxon>
        <taxon>Pseudomonadota</taxon>
        <taxon>Gammaproteobacteria</taxon>
        <taxon>Enterobacterales</taxon>
        <taxon>Enterobacteriaceae</taxon>
        <taxon>Klebsiella/Raoultella group</taxon>
        <taxon>Klebsiella</taxon>
        <taxon>Klebsiella pneumoniae complex</taxon>
    </lineage>
</organism>
<name>A0A6A8WHS7_KLEPN</name>
<dbReference type="AlphaFoldDB" id="A0A6A8WHS7"/>
<evidence type="ECO:0000313" key="1">
    <source>
        <dbReference type="EMBL" id="MUA43223.1"/>
    </source>
</evidence>
<sequence>MTDTTFIPDYLKPALERLAAARAAHLEQARLMEDTLTAI</sequence>
<gene>
    <name evidence="1" type="ORF">GNF00_25600</name>
</gene>
<comment type="caution">
    <text evidence="1">The sequence shown here is derived from an EMBL/GenBank/DDBJ whole genome shotgun (WGS) entry which is preliminary data.</text>
</comment>
<proteinExistence type="predicted"/>
<evidence type="ECO:0000313" key="2">
    <source>
        <dbReference type="Proteomes" id="UP000485085"/>
    </source>
</evidence>
<dbReference type="Proteomes" id="UP000485085">
    <property type="component" value="Unassembled WGS sequence"/>
</dbReference>
<dbReference type="EMBL" id="WNPO01000047">
    <property type="protein sequence ID" value="MUA43223.1"/>
    <property type="molecule type" value="Genomic_DNA"/>
</dbReference>
<protein>
    <submittedName>
        <fullName evidence="1">Glycoprotein 3</fullName>
    </submittedName>
</protein>